<dbReference type="Proteomes" id="UP000198862">
    <property type="component" value="Unassembled WGS sequence"/>
</dbReference>
<evidence type="ECO:0000313" key="1">
    <source>
        <dbReference type="EMBL" id="SFD55047.1"/>
    </source>
</evidence>
<accession>A0A1I1T8T5</accession>
<dbReference type="Gene3D" id="3.90.1690.10">
    <property type="entry name" value="phage-related protein like domain"/>
    <property type="match status" value="1"/>
</dbReference>
<keyword evidence="2" id="KW-1185">Reference proteome</keyword>
<gene>
    <name evidence="1" type="ORF">SAMN02745724_04823</name>
</gene>
<organism evidence="1 2">
    <name type="scientific">Pseudoalteromonas denitrificans DSM 6059</name>
    <dbReference type="NCBI Taxonomy" id="1123010"/>
    <lineage>
        <taxon>Bacteria</taxon>
        <taxon>Pseudomonadati</taxon>
        <taxon>Pseudomonadota</taxon>
        <taxon>Gammaproteobacteria</taxon>
        <taxon>Alteromonadales</taxon>
        <taxon>Pseudoalteromonadaceae</taxon>
        <taxon>Pseudoalteromonas</taxon>
    </lineage>
</organism>
<dbReference type="EMBL" id="FOLO01000067">
    <property type="protein sequence ID" value="SFD55047.1"/>
    <property type="molecule type" value="Genomic_DNA"/>
</dbReference>
<dbReference type="InterPro" id="IPR053738">
    <property type="entry name" value="Lambda_capsid_assembly"/>
</dbReference>
<evidence type="ECO:0008006" key="3">
    <source>
        <dbReference type="Google" id="ProtNLM"/>
    </source>
</evidence>
<protein>
    <recommendedName>
        <fullName evidence="3">Capsid protein</fullName>
    </recommendedName>
</protein>
<reference evidence="1 2" key="1">
    <citation type="submission" date="2016-10" db="EMBL/GenBank/DDBJ databases">
        <authorList>
            <person name="de Groot N.N."/>
        </authorList>
    </citation>
    <scope>NUCLEOTIDE SEQUENCE [LARGE SCALE GENOMIC DNA]</scope>
    <source>
        <strain evidence="1 2">DSM 6059</strain>
    </source>
</reference>
<dbReference type="AlphaFoldDB" id="A0A1I1T8T5"/>
<dbReference type="OrthoDB" id="572526at2"/>
<proteinExistence type="predicted"/>
<dbReference type="STRING" id="1123010.SAMN02745724_04823"/>
<evidence type="ECO:0000313" key="2">
    <source>
        <dbReference type="Proteomes" id="UP000198862"/>
    </source>
</evidence>
<name>A0A1I1T8T5_9GAMM</name>
<dbReference type="RefSeq" id="WP_091990833.1">
    <property type="nucleotide sequence ID" value="NZ_FOLO01000067.1"/>
</dbReference>
<sequence length="313" mass="34484">MSGGLPFTPSIEQTAIAIAYRNTRLIADTVCPRSPVGRMEFKYNVFDTKERFSVPDTRIGRKSAPNQIEFSVGNKTQSCEDFGLADVIPKVDEENAPANYNPRNHAVEAISDIILLSREVRVAKLYNKIDNFGTHQKLSGAEFKRLDDPDLDILPFFLEMLDTPLMRPNTFTMSSKVATAIRTNKKMIKAYNGSLGDEGLVPWSFIKETLELDTINVGMARINTAKKGEAMVLERAWKDSLAMTYVDPLASTTNNRMTFSLTAQYGERVSGSREVAAGLRGGIEVQVGESVCEVAIAKDCGLLLTDVIGFTAP</sequence>